<comment type="caution">
    <text evidence="3">The sequence shown here is derived from an EMBL/GenBank/DDBJ whole genome shotgun (WGS) entry which is preliminary data.</text>
</comment>
<evidence type="ECO:0000259" key="2">
    <source>
        <dbReference type="Pfam" id="PF18932"/>
    </source>
</evidence>
<proteinExistence type="predicted"/>
<gene>
    <name evidence="3" type="ORF">FHG71_22975</name>
</gene>
<protein>
    <recommendedName>
        <fullName evidence="2">DUF5681 domain-containing protein</fullName>
    </recommendedName>
</protein>
<dbReference type="InterPro" id="IPR043736">
    <property type="entry name" value="DUF5681"/>
</dbReference>
<feature type="domain" description="DUF5681" evidence="2">
    <location>
        <begin position="24"/>
        <end position="80"/>
    </location>
</feature>
<keyword evidence="4" id="KW-1185">Reference proteome</keyword>
<sequence length="151" mass="15593">MSPSEVAVSVDDAAGRPRNPDGTFAPGNPGKPPGSRHKATQAVLALLDGEAEALTRKAVERALEGDTTALRLCLERLAPPRKDSPVTFALPAMQSATDAAQAAGAVLAAVAGGDLTPTEGAHVMALIDTYRRTLETTELERRLAALEGGRA</sequence>
<dbReference type="Proteomes" id="UP000305709">
    <property type="component" value="Unassembled WGS sequence"/>
</dbReference>
<evidence type="ECO:0000313" key="3">
    <source>
        <dbReference type="EMBL" id="TNC59266.1"/>
    </source>
</evidence>
<evidence type="ECO:0000313" key="4">
    <source>
        <dbReference type="Proteomes" id="UP000305709"/>
    </source>
</evidence>
<name>A0A5C4N344_9RHOB</name>
<dbReference type="AlphaFoldDB" id="A0A5C4N344"/>
<feature type="region of interest" description="Disordered" evidence="1">
    <location>
        <begin position="1"/>
        <end position="38"/>
    </location>
</feature>
<organism evidence="3 4">
    <name type="scientific">Rubellimicrobium roseum</name>
    <dbReference type="NCBI Taxonomy" id="687525"/>
    <lineage>
        <taxon>Bacteria</taxon>
        <taxon>Pseudomonadati</taxon>
        <taxon>Pseudomonadota</taxon>
        <taxon>Alphaproteobacteria</taxon>
        <taxon>Rhodobacterales</taxon>
        <taxon>Roseobacteraceae</taxon>
        <taxon>Rubellimicrobium</taxon>
    </lineage>
</organism>
<dbReference type="OrthoDB" id="2086138at2"/>
<evidence type="ECO:0000256" key="1">
    <source>
        <dbReference type="SAM" id="MobiDB-lite"/>
    </source>
</evidence>
<dbReference type="EMBL" id="VDFV01000118">
    <property type="protein sequence ID" value="TNC59266.1"/>
    <property type="molecule type" value="Genomic_DNA"/>
</dbReference>
<reference evidence="3 4" key="1">
    <citation type="submission" date="2019-06" db="EMBL/GenBank/DDBJ databases">
        <authorList>
            <person name="Jiang L."/>
        </authorList>
    </citation>
    <scope>NUCLEOTIDE SEQUENCE [LARGE SCALE GENOMIC DNA]</scope>
    <source>
        <strain evidence="3 4">YIM 48858</strain>
    </source>
</reference>
<accession>A0A5C4N344</accession>
<dbReference type="Pfam" id="PF18932">
    <property type="entry name" value="DUF5681"/>
    <property type="match status" value="1"/>
</dbReference>